<evidence type="ECO:0000256" key="1">
    <source>
        <dbReference type="ARBA" id="ARBA00004613"/>
    </source>
</evidence>
<sequence length="302" mass="32730">MSEAKGCSPSSVLFEMQTGELLAFLLTLAVATVHAETGFLLHTQRIRDSPQWVEPEVEALVRSSFYAADPIVISIPRWQGNSSSPELSAVVSARLDQQASNVISVDLENATNEAEIVENVASFVSILTKNFDVPLERILLVGFAEGAHLAGEVAAQLHQDLGRQVPHITALDPPAGDLLEHQLSASDAEFVEVVHTNAGKMGTWERLGHVDYFPNGGETQPGCSGDSCSHERAFELLAEMWSSDNDFVSALCGSVETMSAESCRWSTLKMGQKAQGQPSGIYFLETHQSAPYARGAYYISFL</sequence>
<evidence type="ECO:0000256" key="4">
    <source>
        <dbReference type="RuleBase" id="RU004262"/>
    </source>
</evidence>
<dbReference type="InterPro" id="IPR029058">
    <property type="entry name" value="AB_hydrolase_fold"/>
</dbReference>
<dbReference type="GO" id="GO:0016298">
    <property type="term" value="F:lipase activity"/>
    <property type="evidence" value="ECO:0007669"/>
    <property type="project" value="InterPro"/>
</dbReference>
<dbReference type="PANTHER" id="PTHR11610:SF173">
    <property type="entry name" value="LIPASE DOMAIN-CONTAINING PROTEIN-RELATED"/>
    <property type="match status" value="1"/>
</dbReference>
<comment type="similarity">
    <text evidence="2 4">Belongs to the AB hydrolase superfamily. Lipase family.</text>
</comment>
<dbReference type="SUPFAM" id="SSF53474">
    <property type="entry name" value="alpha/beta-Hydrolases"/>
    <property type="match status" value="1"/>
</dbReference>
<keyword evidence="6" id="KW-1185">Reference proteome</keyword>
<dbReference type="OrthoDB" id="199913at2759"/>
<evidence type="ECO:0000256" key="3">
    <source>
        <dbReference type="ARBA" id="ARBA00022525"/>
    </source>
</evidence>
<feature type="domain" description="Lipase" evidence="5">
    <location>
        <begin position="33"/>
        <end position="292"/>
    </location>
</feature>
<dbReference type="InterPro" id="IPR000734">
    <property type="entry name" value="TAG_lipase"/>
</dbReference>
<evidence type="ECO:0000256" key="2">
    <source>
        <dbReference type="ARBA" id="ARBA00010701"/>
    </source>
</evidence>
<evidence type="ECO:0000259" key="5">
    <source>
        <dbReference type="Pfam" id="PF00151"/>
    </source>
</evidence>
<reference evidence="7" key="1">
    <citation type="submission" date="2025-08" db="UniProtKB">
        <authorList>
            <consortium name="RefSeq"/>
        </authorList>
    </citation>
    <scope>IDENTIFICATION</scope>
    <source>
        <strain evidence="7">14028-0561.14</strain>
        <tissue evidence="7">Whole fly</tissue>
    </source>
</reference>
<dbReference type="GeneID" id="108084786"/>
<accession>A0A6P4JLS8</accession>
<evidence type="ECO:0000313" key="6">
    <source>
        <dbReference type="Proteomes" id="UP001652661"/>
    </source>
</evidence>
<dbReference type="Gene3D" id="3.40.50.1820">
    <property type="entry name" value="alpha/beta hydrolase"/>
    <property type="match status" value="1"/>
</dbReference>
<proteinExistence type="inferred from homology"/>
<gene>
    <name evidence="7" type="primary">LOC108084786</name>
</gene>
<dbReference type="PANTHER" id="PTHR11610">
    <property type="entry name" value="LIPASE"/>
    <property type="match status" value="1"/>
</dbReference>
<protein>
    <submittedName>
        <fullName evidence="7">Pancreatic lipase-related protein 3</fullName>
    </submittedName>
</protein>
<organism evidence="6 7">
    <name type="scientific">Drosophila kikkawai</name>
    <name type="common">Fruit fly</name>
    <dbReference type="NCBI Taxonomy" id="30033"/>
    <lineage>
        <taxon>Eukaryota</taxon>
        <taxon>Metazoa</taxon>
        <taxon>Ecdysozoa</taxon>
        <taxon>Arthropoda</taxon>
        <taxon>Hexapoda</taxon>
        <taxon>Insecta</taxon>
        <taxon>Pterygota</taxon>
        <taxon>Neoptera</taxon>
        <taxon>Endopterygota</taxon>
        <taxon>Diptera</taxon>
        <taxon>Brachycera</taxon>
        <taxon>Muscomorpha</taxon>
        <taxon>Ephydroidea</taxon>
        <taxon>Drosophilidae</taxon>
        <taxon>Drosophila</taxon>
        <taxon>Sophophora</taxon>
    </lineage>
</organism>
<dbReference type="InterPro" id="IPR013818">
    <property type="entry name" value="Lipase"/>
</dbReference>
<dbReference type="Pfam" id="PF00151">
    <property type="entry name" value="Lipase"/>
    <property type="match status" value="1"/>
</dbReference>
<dbReference type="GO" id="GO:0017171">
    <property type="term" value="F:serine hydrolase activity"/>
    <property type="evidence" value="ECO:0007669"/>
    <property type="project" value="TreeGrafter"/>
</dbReference>
<dbReference type="GO" id="GO:0016042">
    <property type="term" value="P:lipid catabolic process"/>
    <property type="evidence" value="ECO:0007669"/>
    <property type="project" value="TreeGrafter"/>
</dbReference>
<dbReference type="RefSeq" id="XP_017036611.1">
    <property type="nucleotide sequence ID" value="XM_017181122.2"/>
</dbReference>
<comment type="subcellular location">
    <subcellularLocation>
        <location evidence="1">Secreted</location>
    </subcellularLocation>
</comment>
<name>A0A6P4JLS8_DROKI</name>
<dbReference type="Proteomes" id="UP001652661">
    <property type="component" value="Chromosome 3L"/>
</dbReference>
<dbReference type="AlphaFoldDB" id="A0A6P4JLS8"/>
<dbReference type="GO" id="GO:0005615">
    <property type="term" value="C:extracellular space"/>
    <property type="evidence" value="ECO:0007669"/>
    <property type="project" value="TreeGrafter"/>
</dbReference>
<keyword evidence="3" id="KW-0964">Secreted</keyword>
<evidence type="ECO:0000313" key="7">
    <source>
        <dbReference type="RefSeq" id="XP_017036611.1"/>
    </source>
</evidence>